<dbReference type="GeneID" id="29123013"/>
<sequence>MAMTKEEFRERWDSGTDGGGITNDDVADCAVAWGLFDQPRIHPINDVVDAVVAASGATT</sequence>
<keyword evidence="3" id="KW-1185">Reference proteome</keyword>
<accession>A0A140G6R1</accession>
<gene>
    <name evidence="2" type="primary">85</name>
    <name evidence="2" type="ORF">KITKAT_85</name>
</gene>
<reference evidence="2 3" key="1">
    <citation type="submission" date="2016-02" db="EMBL/GenBank/DDBJ databases">
        <authorList>
            <person name="Blasi C.J."/>
            <person name="DeRuff K.C."/>
            <person name="Kobokovich A."/>
            <person name="Pizzorno M.C."/>
            <person name="Stowe E.L."/>
            <person name="Bowman C.A."/>
            <person name="Russell D.A."/>
            <person name="Pope W.H."/>
            <person name="Jacobs-Sera D."/>
            <person name="Hendrix R.W."/>
            <person name="Hatfull G.F."/>
        </authorList>
    </citation>
    <scope>NUCLEOTIDE SEQUENCE [LARGE SCALE GENOMIC DNA]</scope>
</reference>
<evidence type="ECO:0000313" key="3">
    <source>
        <dbReference type="Proteomes" id="UP000203585"/>
    </source>
</evidence>
<feature type="compositionally biased region" description="Basic and acidic residues" evidence="1">
    <location>
        <begin position="1"/>
        <end position="14"/>
    </location>
</feature>
<dbReference type="Proteomes" id="UP000203585">
    <property type="component" value="Segment"/>
</dbReference>
<organism evidence="2 3">
    <name type="scientific">Arthrobacter phage Kitkat</name>
    <dbReference type="NCBI Taxonomy" id="1796996"/>
    <lineage>
        <taxon>Viruses</taxon>
        <taxon>Duplodnaviria</taxon>
        <taxon>Heunggongvirae</taxon>
        <taxon>Uroviricota</taxon>
        <taxon>Caudoviricetes</taxon>
        <taxon>Kelleziovirus</taxon>
        <taxon>Kelleziovirus kitkat</taxon>
    </lineage>
</organism>
<evidence type="ECO:0000313" key="2">
    <source>
        <dbReference type="EMBL" id="AMM44346.1"/>
    </source>
</evidence>
<dbReference type="EMBL" id="KU647627">
    <property type="protein sequence ID" value="AMM44346.1"/>
    <property type="molecule type" value="Genomic_DNA"/>
</dbReference>
<proteinExistence type="predicted"/>
<feature type="region of interest" description="Disordered" evidence="1">
    <location>
        <begin position="1"/>
        <end position="23"/>
    </location>
</feature>
<dbReference type="KEGG" id="vg:29123013"/>
<name>A0A140G6R1_9CAUD</name>
<dbReference type="RefSeq" id="YP_009303368.1">
    <property type="nucleotide sequence ID" value="NC_031254.1"/>
</dbReference>
<evidence type="ECO:0000256" key="1">
    <source>
        <dbReference type="SAM" id="MobiDB-lite"/>
    </source>
</evidence>
<protein>
    <submittedName>
        <fullName evidence="2">Uncharacterized protein</fullName>
    </submittedName>
</protein>